<keyword evidence="10" id="KW-0547">Nucleotide-binding</keyword>
<dbReference type="GO" id="GO:0030955">
    <property type="term" value="F:potassium ion binding"/>
    <property type="evidence" value="ECO:0007669"/>
    <property type="project" value="UniProtKB-UniRule"/>
</dbReference>
<comment type="cofactor">
    <cofactor evidence="2">
        <name>K(+)</name>
        <dbReference type="ChEBI" id="CHEBI:29103"/>
    </cofactor>
</comment>
<reference evidence="22 23" key="1">
    <citation type="submission" date="2016-10" db="EMBL/GenBank/DDBJ databases">
        <authorList>
            <person name="de Groot N.N."/>
        </authorList>
    </citation>
    <scope>NUCLEOTIDE SEQUENCE [LARGE SCALE GENOMIC DNA]</scope>
    <source>
        <strain evidence="22 23">DSM 18978</strain>
    </source>
</reference>
<comment type="catalytic activity">
    <reaction evidence="18">
        <text>pyruvate + ATP = phosphoenolpyruvate + ADP + H(+)</text>
        <dbReference type="Rhea" id="RHEA:18157"/>
        <dbReference type="ChEBI" id="CHEBI:15361"/>
        <dbReference type="ChEBI" id="CHEBI:15378"/>
        <dbReference type="ChEBI" id="CHEBI:30616"/>
        <dbReference type="ChEBI" id="CHEBI:58702"/>
        <dbReference type="ChEBI" id="CHEBI:456216"/>
        <dbReference type="EC" id="2.7.1.40"/>
    </reaction>
</comment>
<dbReference type="Proteomes" id="UP000198636">
    <property type="component" value="Unassembled WGS sequence"/>
</dbReference>
<dbReference type="InterPro" id="IPR015793">
    <property type="entry name" value="Pyrv_Knase_brl"/>
</dbReference>
<dbReference type="PANTHER" id="PTHR11817">
    <property type="entry name" value="PYRUVATE KINASE"/>
    <property type="match status" value="1"/>
</dbReference>
<evidence type="ECO:0000256" key="12">
    <source>
        <dbReference type="ARBA" id="ARBA00022840"/>
    </source>
</evidence>
<evidence type="ECO:0000256" key="8">
    <source>
        <dbReference type="ARBA" id="ARBA00022679"/>
    </source>
</evidence>
<dbReference type="Pfam" id="PF00224">
    <property type="entry name" value="PK"/>
    <property type="match status" value="1"/>
</dbReference>
<evidence type="ECO:0000256" key="2">
    <source>
        <dbReference type="ARBA" id="ARBA00001958"/>
    </source>
</evidence>
<evidence type="ECO:0000256" key="18">
    <source>
        <dbReference type="RuleBase" id="RU000504"/>
    </source>
</evidence>
<comment type="pathway">
    <text evidence="3 18">Carbohydrate degradation; glycolysis; pyruvate from D-glyceraldehyde 3-phosphate: step 5/5.</text>
</comment>
<keyword evidence="12" id="KW-0067">ATP-binding</keyword>
<dbReference type="FunFam" id="3.20.20.60:FF:000001">
    <property type="entry name" value="Pyruvate kinase"/>
    <property type="match status" value="1"/>
</dbReference>
<dbReference type="GO" id="GO:0005524">
    <property type="term" value="F:ATP binding"/>
    <property type="evidence" value="ECO:0007669"/>
    <property type="project" value="UniProtKB-KW"/>
</dbReference>
<dbReference type="NCBIfam" id="NF004491">
    <property type="entry name" value="PRK05826.1"/>
    <property type="match status" value="1"/>
</dbReference>
<keyword evidence="9" id="KW-0479">Metal-binding</keyword>
<dbReference type="Gene3D" id="2.40.33.10">
    <property type="entry name" value="PK beta-barrel domain-like"/>
    <property type="match status" value="1"/>
</dbReference>
<comment type="similarity">
    <text evidence="4">In the C-terminal section; belongs to the PEP-utilizing enzyme family.</text>
</comment>
<dbReference type="InterPro" id="IPR015813">
    <property type="entry name" value="Pyrv/PenolPyrv_kinase-like_dom"/>
</dbReference>
<evidence type="ECO:0000256" key="9">
    <source>
        <dbReference type="ARBA" id="ARBA00022723"/>
    </source>
</evidence>
<comment type="cofactor">
    <cofactor evidence="1">
        <name>Mg(2+)</name>
        <dbReference type="ChEBI" id="CHEBI:18420"/>
    </cofactor>
</comment>
<dbReference type="RefSeq" id="WP_091546951.1">
    <property type="nucleotide sequence ID" value="NZ_FMUS01000033.1"/>
</dbReference>
<keyword evidence="14" id="KW-0630">Potassium</keyword>
<evidence type="ECO:0000256" key="11">
    <source>
        <dbReference type="ARBA" id="ARBA00022777"/>
    </source>
</evidence>
<dbReference type="InterPro" id="IPR008279">
    <property type="entry name" value="PEP-util_enz_mobile_dom"/>
</dbReference>
<dbReference type="InterPro" id="IPR036918">
    <property type="entry name" value="Pyrv_Knase_C_sf"/>
</dbReference>
<evidence type="ECO:0000256" key="14">
    <source>
        <dbReference type="ARBA" id="ARBA00022958"/>
    </source>
</evidence>
<dbReference type="PROSITE" id="PS00110">
    <property type="entry name" value="PYRUVATE_KINASE"/>
    <property type="match status" value="1"/>
</dbReference>
<evidence type="ECO:0000259" key="20">
    <source>
        <dbReference type="Pfam" id="PF00391"/>
    </source>
</evidence>
<feature type="domain" description="Pyruvate kinase C-terminal" evidence="21">
    <location>
        <begin position="357"/>
        <end position="470"/>
    </location>
</feature>
<dbReference type="GO" id="GO:0000287">
    <property type="term" value="F:magnesium ion binding"/>
    <property type="evidence" value="ECO:0007669"/>
    <property type="project" value="UniProtKB-UniRule"/>
</dbReference>
<name>A0A1G5KXS1_9FIRM</name>
<protein>
    <recommendedName>
        <fullName evidence="7 17">Pyruvate kinase</fullName>
        <ecNumber evidence="6 17">2.7.1.40</ecNumber>
    </recommendedName>
</protein>
<evidence type="ECO:0000256" key="7">
    <source>
        <dbReference type="ARBA" id="ARBA00018587"/>
    </source>
</evidence>
<keyword evidence="11 18" id="KW-0418">Kinase</keyword>
<evidence type="ECO:0000256" key="1">
    <source>
        <dbReference type="ARBA" id="ARBA00001946"/>
    </source>
</evidence>
<keyword evidence="15 18" id="KW-0324">Glycolysis</keyword>
<dbReference type="AlphaFoldDB" id="A0A1G5KXS1"/>
<dbReference type="NCBIfam" id="NF004978">
    <property type="entry name" value="PRK06354.1"/>
    <property type="match status" value="1"/>
</dbReference>
<feature type="domain" description="Pyruvate kinase barrel" evidence="19">
    <location>
        <begin position="1"/>
        <end position="324"/>
    </location>
</feature>
<keyword evidence="16 22" id="KW-0670">Pyruvate</keyword>
<dbReference type="InterPro" id="IPR001697">
    <property type="entry name" value="Pyr_Knase"/>
</dbReference>
<organism evidence="22 23">
    <name type="scientific">Alkaliphilus peptidifermentans DSM 18978</name>
    <dbReference type="NCBI Taxonomy" id="1120976"/>
    <lineage>
        <taxon>Bacteria</taxon>
        <taxon>Bacillati</taxon>
        <taxon>Bacillota</taxon>
        <taxon>Clostridia</taxon>
        <taxon>Peptostreptococcales</taxon>
        <taxon>Natronincolaceae</taxon>
        <taxon>Alkaliphilus</taxon>
    </lineage>
</organism>
<evidence type="ECO:0000259" key="19">
    <source>
        <dbReference type="Pfam" id="PF00224"/>
    </source>
</evidence>
<dbReference type="EC" id="2.7.1.40" evidence="6 17"/>
<dbReference type="EMBL" id="FMUS01000033">
    <property type="protein sequence ID" value="SCZ05377.1"/>
    <property type="molecule type" value="Genomic_DNA"/>
</dbReference>
<evidence type="ECO:0000256" key="6">
    <source>
        <dbReference type="ARBA" id="ARBA00012142"/>
    </source>
</evidence>
<dbReference type="Pfam" id="PF02887">
    <property type="entry name" value="PK_C"/>
    <property type="match status" value="1"/>
</dbReference>
<evidence type="ECO:0000256" key="17">
    <source>
        <dbReference type="NCBIfam" id="TIGR01064"/>
    </source>
</evidence>
<accession>A0A1G5KXS1</accession>
<keyword evidence="13 18" id="KW-0460">Magnesium</keyword>
<dbReference type="GO" id="GO:0006950">
    <property type="term" value="P:response to stress"/>
    <property type="evidence" value="ECO:0007669"/>
    <property type="project" value="UniProtKB-ARBA"/>
</dbReference>
<evidence type="ECO:0000313" key="23">
    <source>
        <dbReference type="Proteomes" id="UP000198636"/>
    </source>
</evidence>
<dbReference type="FunFam" id="2.40.33.10:FF:000001">
    <property type="entry name" value="Pyruvate kinase"/>
    <property type="match status" value="1"/>
</dbReference>
<dbReference type="Gene3D" id="3.50.30.10">
    <property type="entry name" value="Phosphohistidine domain"/>
    <property type="match status" value="1"/>
</dbReference>
<dbReference type="PRINTS" id="PR01050">
    <property type="entry name" value="PYRUVTKNASE"/>
</dbReference>
<dbReference type="SUPFAM" id="SSF50800">
    <property type="entry name" value="PK beta-barrel domain-like"/>
    <property type="match status" value="1"/>
</dbReference>
<evidence type="ECO:0000256" key="10">
    <source>
        <dbReference type="ARBA" id="ARBA00022741"/>
    </source>
</evidence>
<dbReference type="InterPro" id="IPR011037">
    <property type="entry name" value="Pyrv_Knase-like_insert_dom_sf"/>
</dbReference>
<keyword evidence="8 18" id="KW-0808">Transferase</keyword>
<evidence type="ECO:0000256" key="3">
    <source>
        <dbReference type="ARBA" id="ARBA00004997"/>
    </source>
</evidence>
<proteinExistence type="inferred from homology"/>
<feature type="domain" description="PEP-utilising enzyme mobile" evidence="20">
    <location>
        <begin position="504"/>
        <end position="575"/>
    </location>
</feature>
<dbReference type="SUPFAM" id="SSF51621">
    <property type="entry name" value="Phosphoenolpyruvate/pyruvate domain"/>
    <property type="match status" value="1"/>
</dbReference>
<evidence type="ECO:0000256" key="4">
    <source>
        <dbReference type="ARBA" id="ARBA00006237"/>
    </source>
</evidence>
<evidence type="ECO:0000256" key="5">
    <source>
        <dbReference type="ARBA" id="ARBA00008663"/>
    </source>
</evidence>
<sequence length="585" mass="63092">MRKTKIVCTIGPASENKDVFKELVKSGLNVARLNFSHGDHEEHLVRIKNIKAVREELKVPVAILLDTKGPEIRTGKFSEPEVTLQEGQKFIITTRDIMGNQDICNVSYTGLPKDVTEGNSILIDDGLVELEVTKVINDTDIECLVKNSGIVKNHKGVNVPGVKINLPAITEKDKKDIEFGIENDIDFIAASFVRKASDVLAIRKILEDNRAEHIHIISKIENQEGMDNLEEIIEVSDGIMVARGDLGVEIPTEEVPLAQKRMIQLCNKAGKPVITATQMLDSMIRNPRPTRAEVTDVANAIFDGTDAIMLSGETAAGKYPIEAVKMMANIATRTEAAINYRELLRRKSIEKEITVTDAISHATCNTASDLEASAIITATSSGYTAKMVSKFKPKAPIIAATTTERVRRRLTLTWGVETVLIEVMQSTDDVIEGAVAGALDKGLIKRGDLVVITAGVPVGFTGTTNLIKVHIVGDVLVSGMGVGKRAATGRVVIVNDNNYATVQFNEGDILVSRATDKEIVPLMELAGAVITEEGGLTSHAAIVGLNLSKPTVVGAEGATYKLKDGDIVTVDSATGLIYSGKTRVL</sequence>
<evidence type="ECO:0000256" key="16">
    <source>
        <dbReference type="ARBA" id="ARBA00023317"/>
    </source>
</evidence>
<evidence type="ECO:0000313" key="22">
    <source>
        <dbReference type="EMBL" id="SCZ05377.1"/>
    </source>
</evidence>
<dbReference type="InterPro" id="IPR040442">
    <property type="entry name" value="Pyrv_kinase-like_dom_sf"/>
</dbReference>
<evidence type="ECO:0000256" key="15">
    <source>
        <dbReference type="ARBA" id="ARBA00023152"/>
    </source>
</evidence>
<dbReference type="InterPro" id="IPR015806">
    <property type="entry name" value="Pyrv_Knase_insert_dom_sf"/>
</dbReference>
<dbReference type="Pfam" id="PF00391">
    <property type="entry name" value="PEP-utilizers"/>
    <property type="match status" value="1"/>
</dbReference>
<dbReference type="STRING" id="1120976.SAMN03080606_03867"/>
<evidence type="ECO:0000259" key="21">
    <source>
        <dbReference type="Pfam" id="PF02887"/>
    </source>
</evidence>
<evidence type="ECO:0000256" key="13">
    <source>
        <dbReference type="ARBA" id="ARBA00022842"/>
    </source>
</evidence>
<dbReference type="SUPFAM" id="SSF52935">
    <property type="entry name" value="PK C-terminal domain-like"/>
    <property type="match status" value="1"/>
</dbReference>
<dbReference type="Gene3D" id="3.40.1380.20">
    <property type="entry name" value="Pyruvate kinase, C-terminal domain"/>
    <property type="match status" value="1"/>
</dbReference>
<dbReference type="GO" id="GO:0016301">
    <property type="term" value="F:kinase activity"/>
    <property type="evidence" value="ECO:0007669"/>
    <property type="project" value="UniProtKB-KW"/>
</dbReference>
<keyword evidence="23" id="KW-1185">Reference proteome</keyword>
<comment type="similarity">
    <text evidence="5 18">Belongs to the pyruvate kinase family.</text>
</comment>
<dbReference type="InterPro" id="IPR018209">
    <property type="entry name" value="Pyrv_Knase_AS"/>
</dbReference>
<gene>
    <name evidence="22" type="ORF">SAMN03080606_03867</name>
</gene>
<dbReference type="UniPathway" id="UPA00109">
    <property type="reaction ID" value="UER00188"/>
</dbReference>
<dbReference type="NCBIfam" id="TIGR01064">
    <property type="entry name" value="pyruv_kin"/>
    <property type="match status" value="1"/>
</dbReference>
<dbReference type="InterPro" id="IPR036637">
    <property type="entry name" value="Phosphohistidine_dom_sf"/>
</dbReference>
<dbReference type="Gene3D" id="3.20.20.60">
    <property type="entry name" value="Phosphoenolpyruvate-binding domains"/>
    <property type="match status" value="1"/>
</dbReference>
<dbReference type="SUPFAM" id="SSF52009">
    <property type="entry name" value="Phosphohistidine domain"/>
    <property type="match status" value="1"/>
</dbReference>
<dbReference type="GO" id="GO:0004743">
    <property type="term" value="F:pyruvate kinase activity"/>
    <property type="evidence" value="ECO:0007669"/>
    <property type="project" value="UniProtKB-UniRule"/>
</dbReference>
<dbReference type="OrthoDB" id="9812123at2"/>
<dbReference type="InterPro" id="IPR015795">
    <property type="entry name" value="Pyrv_Knase_C"/>
</dbReference>